<evidence type="ECO:0000259" key="8">
    <source>
        <dbReference type="SMART" id="SM00893"/>
    </source>
</evidence>
<gene>
    <name evidence="9" type="ORF">FHR75_001473</name>
</gene>
<organism evidence="9 10">
    <name type="scientific">Kineococcus radiotolerans</name>
    <dbReference type="NCBI Taxonomy" id="131568"/>
    <lineage>
        <taxon>Bacteria</taxon>
        <taxon>Bacillati</taxon>
        <taxon>Actinomycetota</taxon>
        <taxon>Actinomycetes</taxon>
        <taxon>Kineosporiales</taxon>
        <taxon>Kineosporiaceae</taxon>
        <taxon>Kineococcus</taxon>
    </lineage>
</organism>
<evidence type="ECO:0000256" key="7">
    <source>
        <dbReference type="ARBA" id="ARBA00025649"/>
    </source>
</evidence>
<dbReference type="Pfam" id="PF01012">
    <property type="entry name" value="ETF"/>
    <property type="match status" value="1"/>
</dbReference>
<reference evidence="9 10" key="1">
    <citation type="submission" date="2020-08" db="EMBL/GenBank/DDBJ databases">
        <title>The Agave Microbiome: Exploring the role of microbial communities in plant adaptations to desert environments.</title>
        <authorList>
            <person name="Partida-Martinez L.P."/>
        </authorList>
    </citation>
    <scope>NUCLEOTIDE SEQUENCE [LARGE SCALE GENOMIC DNA]</scope>
    <source>
        <strain evidence="9 10">AS2.23</strain>
    </source>
</reference>
<evidence type="ECO:0000256" key="4">
    <source>
        <dbReference type="ARBA" id="ARBA00016797"/>
    </source>
</evidence>
<dbReference type="RefSeq" id="WP_183390820.1">
    <property type="nucleotide sequence ID" value="NZ_JACHVY010000001.1"/>
</dbReference>
<dbReference type="SMART" id="SM00893">
    <property type="entry name" value="ETF"/>
    <property type="match status" value="1"/>
</dbReference>
<dbReference type="Proteomes" id="UP000533269">
    <property type="component" value="Unassembled WGS sequence"/>
</dbReference>
<comment type="similarity">
    <text evidence="2">Belongs to the ETF beta-subunit/FixA family.</text>
</comment>
<dbReference type="InterPro" id="IPR014730">
    <property type="entry name" value="ETF_a/b_N"/>
</dbReference>
<keyword evidence="6" id="KW-0249">Electron transport</keyword>
<feature type="domain" description="Electron transfer flavoprotein alpha/beta-subunit N-terminal" evidence="8">
    <location>
        <begin position="22"/>
        <end position="224"/>
    </location>
</feature>
<dbReference type="PIRSF" id="PIRSF000090">
    <property type="entry name" value="Beta-ETF"/>
    <property type="match status" value="1"/>
</dbReference>
<evidence type="ECO:0000256" key="5">
    <source>
        <dbReference type="ARBA" id="ARBA00022448"/>
    </source>
</evidence>
<evidence type="ECO:0000256" key="2">
    <source>
        <dbReference type="ARBA" id="ARBA00007557"/>
    </source>
</evidence>
<protein>
    <recommendedName>
        <fullName evidence="4">Electron transfer flavoprotein subunit beta</fullName>
    </recommendedName>
</protein>
<comment type="subunit">
    <text evidence="3">Heterodimer of an alpha and a beta subunit.</text>
</comment>
<accession>A0A7W4TKT6</accession>
<name>A0A7W4TKT6_KINRA</name>
<dbReference type="PANTHER" id="PTHR21294">
    <property type="entry name" value="ELECTRON TRANSFER FLAVOPROTEIN BETA-SUBUNIT"/>
    <property type="match status" value="1"/>
</dbReference>
<proteinExistence type="inferred from homology"/>
<sequence>MRVVVCVKHVPDIQSPRSLGEDGRLVRGGDDDTLNELDEDALEAGLRTAEAAGFPGEGHDVTVLTVGPAHAVEALRRGLAMGASGAVHVSDGAVAGSDAIATARVLAAAVAKLHAESPVDLVVAGMAGLDGLTSLVPAALAELLGWPQLTLADEITVTDGPDGRVVRVQRETSTDVEVLTAPAPAVLSVTDQAFRPRFPNFKGIMAARKHPVTVWTLADLGVDPATVGADGSTTRVVTAQPRPERPDRVLVTGDAETVPALVDYLSQKGFA</sequence>
<dbReference type="Gene3D" id="3.40.50.620">
    <property type="entry name" value="HUPs"/>
    <property type="match status" value="1"/>
</dbReference>
<dbReference type="GO" id="GO:0009055">
    <property type="term" value="F:electron transfer activity"/>
    <property type="evidence" value="ECO:0007669"/>
    <property type="project" value="InterPro"/>
</dbReference>
<comment type="cofactor">
    <cofactor evidence="1">
        <name>FAD</name>
        <dbReference type="ChEBI" id="CHEBI:57692"/>
    </cofactor>
</comment>
<dbReference type="PANTHER" id="PTHR21294:SF8">
    <property type="entry name" value="ELECTRON TRANSFER FLAVOPROTEIN SUBUNIT BETA"/>
    <property type="match status" value="1"/>
</dbReference>
<dbReference type="InterPro" id="IPR014729">
    <property type="entry name" value="Rossmann-like_a/b/a_fold"/>
</dbReference>
<keyword evidence="5" id="KW-0813">Transport</keyword>
<evidence type="ECO:0000256" key="3">
    <source>
        <dbReference type="ARBA" id="ARBA00011355"/>
    </source>
</evidence>
<dbReference type="InterPro" id="IPR033948">
    <property type="entry name" value="ETF_beta_N"/>
</dbReference>
<dbReference type="GO" id="GO:0005829">
    <property type="term" value="C:cytosol"/>
    <property type="evidence" value="ECO:0007669"/>
    <property type="project" value="TreeGrafter"/>
</dbReference>
<comment type="caution">
    <text evidence="9">The sequence shown here is derived from an EMBL/GenBank/DDBJ whole genome shotgun (WGS) entry which is preliminary data.</text>
</comment>
<evidence type="ECO:0000256" key="1">
    <source>
        <dbReference type="ARBA" id="ARBA00001974"/>
    </source>
</evidence>
<evidence type="ECO:0000313" key="9">
    <source>
        <dbReference type="EMBL" id="MBB2900685.1"/>
    </source>
</evidence>
<dbReference type="InterPro" id="IPR012255">
    <property type="entry name" value="ETF_b"/>
</dbReference>
<dbReference type="AlphaFoldDB" id="A0A7W4TKT6"/>
<dbReference type="CDD" id="cd01714">
    <property type="entry name" value="ETF_beta"/>
    <property type="match status" value="1"/>
</dbReference>
<evidence type="ECO:0000313" key="10">
    <source>
        <dbReference type="Proteomes" id="UP000533269"/>
    </source>
</evidence>
<comment type="function">
    <text evidence="7">The electron transfer flavoprotein serves as a specific electron acceptor for other dehydrogenases. It transfers the electrons to the main respiratory chain via ETF-ubiquinone oxidoreductase (ETF dehydrogenase).</text>
</comment>
<dbReference type="SUPFAM" id="SSF52402">
    <property type="entry name" value="Adenine nucleotide alpha hydrolases-like"/>
    <property type="match status" value="1"/>
</dbReference>
<reference evidence="9 10" key="2">
    <citation type="submission" date="2020-08" db="EMBL/GenBank/DDBJ databases">
        <authorList>
            <person name="Partida-Martinez L."/>
            <person name="Huntemann M."/>
            <person name="Clum A."/>
            <person name="Wang J."/>
            <person name="Palaniappan K."/>
            <person name="Ritter S."/>
            <person name="Chen I.-M."/>
            <person name="Stamatis D."/>
            <person name="Reddy T."/>
            <person name="O'Malley R."/>
            <person name="Daum C."/>
            <person name="Shapiro N."/>
            <person name="Ivanova N."/>
            <person name="Kyrpides N."/>
            <person name="Woyke T."/>
        </authorList>
    </citation>
    <scope>NUCLEOTIDE SEQUENCE [LARGE SCALE GENOMIC DNA]</scope>
    <source>
        <strain evidence="9 10">AS2.23</strain>
    </source>
</reference>
<dbReference type="EMBL" id="JACHVY010000001">
    <property type="protein sequence ID" value="MBB2900685.1"/>
    <property type="molecule type" value="Genomic_DNA"/>
</dbReference>
<evidence type="ECO:0000256" key="6">
    <source>
        <dbReference type="ARBA" id="ARBA00022982"/>
    </source>
</evidence>